<dbReference type="EMBL" id="GBXM01073110">
    <property type="protein sequence ID" value="JAH35467.1"/>
    <property type="molecule type" value="Transcribed_RNA"/>
</dbReference>
<reference evidence="1" key="1">
    <citation type="submission" date="2014-11" db="EMBL/GenBank/DDBJ databases">
        <authorList>
            <person name="Amaro Gonzalez C."/>
        </authorList>
    </citation>
    <scope>NUCLEOTIDE SEQUENCE</scope>
</reference>
<sequence>MLVSSQAALLGRCDVKTKGVVAYSLCITTLTQKARLHTCTTVQSQQVLLPNRLLELAVY</sequence>
<dbReference type="AlphaFoldDB" id="A0A0E9S2N6"/>
<protein>
    <submittedName>
        <fullName evidence="1">Uncharacterized protein</fullName>
    </submittedName>
</protein>
<reference evidence="1" key="2">
    <citation type="journal article" date="2015" name="Fish Shellfish Immunol.">
        <title>Early steps in the European eel (Anguilla anguilla)-Vibrio vulnificus interaction in the gills: Role of the RtxA13 toxin.</title>
        <authorList>
            <person name="Callol A."/>
            <person name="Pajuelo D."/>
            <person name="Ebbesson L."/>
            <person name="Teles M."/>
            <person name="MacKenzie S."/>
            <person name="Amaro C."/>
        </authorList>
    </citation>
    <scope>NUCLEOTIDE SEQUENCE</scope>
</reference>
<organism evidence="1">
    <name type="scientific">Anguilla anguilla</name>
    <name type="common">European freshwater eel</name>
    <name type="synonym">Muraena anguilla</name>
    <dbReference type="NCBI Taxonomy" id="7936"/>
    <lineage>
        <taxon>Eukaryota</taxon>
        <taxon>Metazoa</taxon>
        <taxon>Chordata</taxon>
        <taxon>Craniata</taxon>
        <taxon>Vertebrata</taxon>
        <taxon>Euteleostomi</taxon>
        <taxon>Actinopterygii</taxon>
        <taxon>Neopterygii</taxon>
        <taxon>Teleostei</taxon>
        <taxon>Anguilliformes</taxon>
        <taxon>Anguillidae</taxon>
        <taxon>Anguilla</taxon>
    </lineage>
</organism>
<accession>A0A0E9S2N6</accession>
<proteinExistence type="predicted"/>
<evidence type="ECO:0000313" key="1">
    <source>
        <dbReference type="EMBL" id="JAH35467.1"/>
    </source>
</evidence>
<name>A0A0E9S2N6_ANGAN</name>